<evidence type="ECO:0000256" key="1">
    <source>
        <dbReference type="ARBA" id="ARBA00022485"/>
    </source>
</evidence>
<dbReference type="InterPro" id="IPR004155">
    <property type="entry name" value="PBS_lyase_HEAT"/>
</dbReference>
<proteinExistence type="predicted"/>
<dbReference type="PANTHER" id="PTHR30002">
    <property type="entry name" value="EPOXYQUEUOSINE REDUCTASE"/>
    <property type="match status" value="1"/>
</dbReference>
<protein>
    <recommendedName>
        <fullName evidence="6">4Fe-4S ferredoxin-type domain-containing protein</fullName>
    </recommendedName>
</protein>
<feature type="domain" description="4Fe-4S ferredoxin-type" evidence="6">
    <location>
        <begin position="175"/>
        <end position="207"/>
    </location>
</feature>
<dbReference type="NCBIfam" id="TIGR00276">
    <property type="entry name" value="tRNA epoxyqueuosine(34) reductase QueG"/>
    <property type="match status" value="1"/>
</dbReference>
<dbReference type="GO" id="GO:0051539">
    <property type="term" value="F:4 iron, 4 sulfur cluster binding"/>
    <property type="evidence" value="ECO:0007669"/>
    <property type="project" value="UniProtKB-KW"/>
</dbReference>
<evidence type="ECO:0000259" key="6">
    <source>
        <dbReference type="PROSITE" id="PS51379"/>
    </source>
</evidence>
<dbReference type="PROSITE" id="PS00198">
    <property type="entry name" value="4FE4S_FER_1"/>
    <property type="match status" value="1"/>
</dbReference>
<keyword evidence="1" id="KW-0479">Metal-binding</keyword>
<keyword evidence="4" id="KW-0671">Queuosine biosynthesis</keyword>
<keyword evidence="1" id="KW-0004">4Fe-4S</keyword>
<evidence type="ECO:0000256" key="5">
    <source>
        <dbReference type="ARBA" id="ARBA00023002"/>
    </source>
</evidence>
<dbReference type="Pfam" id="PF13484">
    <property type="entry name" value="Fer4_16"/>
    <property type="match status" value="1"/>
</dbReference>
<dbReference type="InterPro" id="IPR021133">
    <property type="entry name" value="HEAT_type_2"/>
</dbReference>
<dbReference type="PANTHER" id="PTHR30002:SF4">
    <property type="entry name" value="EPOXYQUEUOSINE REDUCTASE"/>
    <property type="match status" value="1"/>
</dbReference>
<dbReference type="Pfam" id="PF13646">
    <property type="entry name" value="HEAT_2"/>
    <property type="match status" value="1"/>
</dbReference>
<dbReference type="InterPro" id="IPR004453">
    <property type="entry name" value="QueG"/>
</dbReference>
<gene>
    <name evidence="7" type="ORF">METZ01_LOCUS38168</name>
</gene>
<dbReference type="SMART" id="SM00567">
    <property type="entry name" value="EZ_HEAT"/>
    <property type="match status" value="2"/>
</dbReference>
<keyword evidence="2" id="KW-0963">Cytoplasm</keyword>
<dbReference type="PROSITE" id="PS51379">
    <property type="entry name" value="4FE4S_FER_2"/>
    <property type="match status" value="1"/>
</dbReference>
<sequence length="388" mass="42551">MHNLKRQITEYAIQCGFDLVRIAGADEFVRDRDAALTRIKSGKMEGLPWYTESRVRRGADPQTLLPGARSIICLGLSYLDPKDGEGQGSGRSNVARYARVKDYHRAIKRRMKALVRGLEDYLGSSFKAKWYVDDGPMLDRAAAARSGLGWFGKSTNILTSSHGSWVLLGQVITDLDLEPDPPSQKTCGACVRCIDDCPTGAIVAPFVVDTARCISYQTIENRGVIPLEIRPIIGGWVFGCDICQDVCPVNRKVEQPLQPVPKAQAIGPSGKLDLAELLALSEEEFRARFQGTSIMRAKRVGLQKNACVALGNNRDEAGVPALVSAFKDAEPLVRGHAAWALGQIATAEAIERLEQSTASETDPYVLEEIQTALNEYRRRPAKANLLAR</sequence>
<dbReference type="Pfam" id="PF08331">
    <property type="entry name" value="QueG_DUF1730"/>
    <property type="match status" value="1"/>
</dbReference>
<dbReference type="InterPro" id="IPR017900">
    <property type="entry name" value="4Fe4S_Fe_S_CS"/>
</dbReference>
<dbReference type="AlphaFoldDB" id="A0A381R267"/>
<dbReference type="SUPFAM" id="SSF46548">
    <property type="entry name" value="alpha-helical ferredoxin"/>
    <property type="match status" value="1"/>
</dbReference>
<evidence type="ECO:0000256" key="2">
    <source>
        <dbReference type="ARBA" id="ARBA00022490"/>
    </source>
</evidence>
<dbReference type="InterPro" id="IPR017896">
    <property type="entry name" value="4Fe4S_Fe-S-bd"/>
</dbReference>
<keyword evidence="3" id="KW-0819">tRNA processing</keyword>
<dbReference type="PROSITE" id="PS50077">
    <property type="entry name" value="HEAT_REPEAT"/>
    <property type="match status" value="1"/>
</dbReference>
<dbReference type="GO" id="GO:0008616">
    <property type="term" value="P:tRNA queuosine(34) biosynthetic process"/>
    <property type="evidence" value="ECO:0007669"/>
    <property type="project" value="UniProtKB-KW"/>
</dbReference>
<keyword evidence="1" id="KW-0411">Iron-sulfur</keyword>
<keyword evidence="5" id="KW-0560">Oxidoreductase</keyword>
<dbReference type="EMBL" id="UINC01001630">
    <property type="protein sequence ID" value="SUZ85314.1"/>
    <property type="molecule type" value="Genomic_DNA"/>
</dbReference>
<dbReference type="GO" id="GO:0052693">
    <property type="term" value="F:epoxyqueuosine reductase activity"/>
    <property type="evidence" value="ECO:0007669"/>
    <property type="project" value="TreeGrafter"/>
</dbReference>
<evidence type="ECO:0000313" key="7">
    <source>
        <dbReference type="EMBL" id="SUZ85314.1"/>
    </source>
</evidence>
<keyword evidence="1" id="KW-0408">Iron</keyword>
<evidence type="ECO:0000256" key="3">
    <source>
        <dbReference type="ARBA" id="ARBA00022694"/>
    </source>
</evidence>
<dbReference type="Gene3D" id="1.25.10.10">
    <property type="entry name" value="Leucine-rich Repeat Variant"/>
    <property type="match status" value="1"/>
</dbReference>
<evidence type="ECO:0000256" key="4">
    <source>
        <dbReference type="ARBA" id="ARBA00022785"/>
    </source>
</evidence>
<dbReference type="InterPro" id="IPR011989">
    <property type="entry name" value="ARM-like"/>
</dbReference>
<dbReference type="Gene3D" id="3.30.70.20">
    <property type="match status" value="1"/>
</dbReference>
<dbReference type="SUPFAM" id="SSF48371">
    <property type="entry name" value="ARM repeat"/>
    <property type="match status" value="1"/>
</dbReference>
<name>A0A381R267_9ZZZZ</name>
<dbReference type="InterPro" id="IPR013542">
    <property type="entry name" value="QueG_DUF1730"/>
</dbReference>
<organism evidence="7">
    <name type="scientific">marine metagenome</name>
    <dbReference type="NCBI Taxonomy" id="408172"/>
    <lineage>
        <taxon>unclassified sequences</taxon>
        <taxon>metagenomes</taxon>
        <taxon>ecological metagenomes</taxon>
    </lineage>
</organism>
<dbReference type="InterPro" id="IPR016024">
    <property type="entry name" value="ARM-type_fold"/>
</dbReference>
<accession>A0A381R267</accession>
<reference evidence="7" key="1">
    <citation type="submission" date="2018-05" db="EMBL/GenBank/DDBJ databases">
        <authorList>
            <person name="Lanie J.A."/>
            <person name="Ng W.-L."/>
            <person name="Kazmierczak K.M."/>
            <person name="Andrzejewski T.M."/>
            <person name="Davidsen T.M."/>
            <person name="Wayne K.J."/>
            <person name="Tettelin H."/>
            <person name="Glass J.I."/>
            <person name="Rusch D."/>
            <person name="Podicherti R."/>
            <person name="Tsui H.-C.T."/>
            <person name="Winkler M.E."/>
        </authorList>
    </citation>
    <scope>NUCLEOTIDE SEQUENCE</scope>
</reference>